<feature type="compositionally biased region" description="Polar residues" evidence="5">
    <location>
        <begin position="266"/>
        <end position="291"/>
    </location>
</feature>
<dbReference type="Proteomes" id="UP001239445">
    <property type="component" value="Unassembled WGS sequence"/>
</dbReference>
<keyword evidence="3 6" id="KW-1133">Transmembrane helix</keyword>
<evidence type="ECO:0000256" key="1">
    <source>
        <dbReference type="ARBA" id="ARBA00004167"/>
    </source>
</evidence>
<dbReference type="PANTHER" id="PTHR15549">
    <property type="entry name" value="PAIRED IMMUNOGLOBULIN-LIKE TYPE 2 RECEPTOR"/>
    <property type="match status" value="1"/>
</dbReference>
<dbReference type="PANTHER" id="PTHR15549:SF30">
    <property type="entry name" value="MID2 DOMAIN-CONTAINING PROTEIN"/>
    <property type="match status" value="1"/>
</dbReference>
<keyword evidence="4 6" id="KW-0472">Membrane</keyword>
<feature type="region of interest" description="Disordered" evidence="5">
    <location>
        <begin position="414"/>
        <end position="477"/>
    </location>
</feature>
<comment type="subcellular location">
    <subcellularLocation>
        <location evidence="1">Membrane</location>
        <topology evidence="1">Single-pass membrane protein</topology>
    </subcellularLocation>
</comment>
<evidence type="ECO:0000256" key="3">
    <source>
        <dbReference type="ARBA" id="ARBA00022989"/>
    </source>
</evidence>
<feature type="region of interest" description="Disordered" evidence="5">
    <location>
        <begin position="497"/>
        <end position="544"/>
    </location>
</feature>
<proteinExistence type="predicted"/>
<gene>
    <name evidence="7" type="ORF">QBC47DRAFT_225233</name>
</gene>
<sequence length="544" mass="56537">MPERTAPRSPSEPDMERFVLSSDCECYVQADEVRAAAQQGNPKPCLEVCRNQFLQAVSPNWTEDSGWTTGCQNLTSAAPTTQFWSLYWCDSTFCGVAINQTGGLEQDPNVGLIINTCQNIGFHSVLDPGPPPATYACRTEKGEASLCVQTRVHADVTETAPVAQQTPSGAATTPVSAPGSTVSRPAESTGTPAATHSATPFSAAPTRLSSADAGASTTSGSGLSAGARVAIGVCSALALLAFVALALLCLYRRNRRRASKHRSLRTQLRLTHTALPSGSPTPLISPANSASGGRPPLTPPLRLRERKFLPSILRPGNRSPSPPLTPLTPAYNIYNPGGAFPSSPICSPTTNKLIPRRERHGGSLGSLPPIPPQMPFGISGGAAGTASRGSQSSYGASSVTGHSSLRNEVLAPTSTPAAHHTGTPPSSPTRPPRPHDAPLEIPDLVSPTSPLGPPPNRALPPPPPPIPSAMVPGSTASFTAVGGKTMLLKGVSILREHQDGEDEADYDPRGSWGSWSGTASGVLGREEGSGTRNASGLGREEGRR</sequence>
<dbReference type="GO" id="GO:0071944">
    <property type="term" value="C:cell periphery"/>
    <property type="evidence" value="ECO:0007669"/>
    <property type="project" value="UniProtKB-ARBA"/>
</dbReference>
<protein>
    <submittedName>
        <fullName evidence="7">Uncharacterized protein</fullName>
    </submittedName>
</protein>
<evidence type="ECO:0000256" key="2">
    <source>
        <dbReference type="ARBA" id="ARBA00022692"/>
    </source>
</evidence>
<evidence type="ECO:0000256" key="6">
    <source>
        <dbReference type="SAM" id="Phobius"/>
    </source>
</evidence>
<feature type="region of interest" description="Disordered" evidence="5">
    <location>
        <begin position="159"/>
        <end position="222"/>
    </location>
</feature>
<evidence type="ECO:0000313" key="7">
    <source>
        <dbReference type="EMBL" id="KAK1754733.1"/>
    </source>
</evidence>
<dbReference type="EMBL" id="MU839835">
    <property type="protein sequence ID" value="KAK1754733.1"/>
    <property type="molecule type" value="Genomic_DNA"/>
</dbReference>
<evidence type="ECO:0000256" key="5">
    <source>
        <dbReference type="SAM" id="MobiDB-lite"/>
    </source>
</evidence>
<reference evidence="7" key="1">
    <citation type="submission" date="2023-06" db="EMBL/GenBank/DDBJ databases">
        <title>Genome-scale phylogeny and comparative genomics of the fungal order Sordariales.</title>
        <authorList>
            <consortium name="Lawrence Berkeley National Laboratory"/>
            <person name="Hensen N."/>
            <person name="Bonometti L."/>
            <person name="Westerberg I."/>
            <person name="Brannstrom I.O."/>
            <person name="Guillou S."/>
            <person name="Cros-Aarteil S."/>
            <person name="Calhoun S."/>
            <person name="Haridas S."/>
            <person name="Kuo A."/>
            <person name="Mondo S."/>
            <person name="Pangilinan J."/>
            <person name="Riley R."/>
            <person name="Labutti K."/>
            <person name="Andreopoulos B."/>
            <person name="Lipzen A."/>
            <person name="Chen C."/>
            <person name="Yanf M."/>
            <person name="Daum C."/>
            <person name="Ng V."/>
            <person name="Clum A."/>
            <person name="Steindorff A."/>
            <person name="Ohm R."/>
            <person name="Martin F."/>
            <person name="Silar P."/>
            <person name="Natvig D."/>
            <person name="Lalanne C."/>
            <person name="Gautier V."/>
            <person name="Ament-Velasquez S.L."/>
            <person name="Kruys A."/>
            <person name="Hutchinson M.I."/>
            <person name="Powell A.J."/>
            <person name="Barry K."/>
            <person name="Miller A.N."/>
            <person name="Grigoriev I.V."/>
            <person name="Debuchy R."/>
            <person name="Gladieux P."/>
            <person name="Thoren M.H."/>
            <person name="Johannesson H."/>
        </authorList>
    </citation>
    <scope>NUCLEOTIDE SEQUENCE</scope>
    <source>
        <strain evidence="7">PSN4</strain>
    </source>
</reference>
<feature type="compositionally biased region" description="Low complexity" evidence="5">
    <location>
        <begin position="384"/>
        <end position="398"/>
    </location>
</feature>
<dbReference type="GO" id="GO:0016020">
    <property type="term" value="C:membrane"/>
    <property type="evidence" value="ECO:0007669"/>
    <property type="project" value="UniProtKB-SubCell"/>
</dbReference>
<feature type="compositionally biased region" description="Low complexity" evidence="5">
    <location>
        <begin position="510"/>
        <end position="521"/>
    </location>
</feature>
<feature type="transmembrane region" description="Helical" evidence="6">
    <location>
        <begin position="229"/>
        <end position="251"/>
    </location>
</feature>
<comment type="caution">
    <text evidence="7">The sequence shown here is derived from an EMBL/GenBank/DDBJ whole genome shotgun (WGS) entry which is preliminary data.</text>
</comment>
<evidence type="ECO:0000256" key="4">
    <source>
        <dbReference type="ARBA" id="ARBA00023136"/>
    </source>
</evidence>
<feature type="region of interest" description="Disordered" evidence="5">
    <location>
        <begin position="345"/>
        <end position="402"/>
    </location>
</feature>
<feature type="compositionally biased region" description="Low complexity" evidence="5">
    <location>
        <begin position="208"/>
        <end position="222"/>
    </location>
</feature>
<dbReference type="InterPro" id="IPR051694">
    <property type="entry name" value="Immunoregulatory_rcpt-like"/>
</dbReference>
<keyword evidence="2 6" id="KW-0812">Transmembrane</keyword>
<accession>A0AAJ0BAJ1</accession>
<dbReference type="AlphaFoldDB" id="A0AAJ0BAJ1"/>
<feature type="compositionally biased region" description="Polar residues" evidence="5">
    <location>
        <begin position="162"/>
        <end position="200"/>
    </location>
</feature>
<feature type="compositionally biased region" description="Pro residues" evidence="5">
    <location>
        <begin position="450"/>
        <end position="467"/>
    </location>
</feature>
<feature type="region of interest" description="Disordered" evidence="5">
    <location>
        <begin position="258"/>
        <end position="301"/>
    </location>
</feature>
<organism evidence="7 8">
    <name type="scientific">Echria macrotheca</name>
    <dbReference type="NCBI Taxonomy" id="438768"/>
    <lineage>
        <taxon>Eukaryota</taxon>
        <taxon>Fungi</taxon>
        <taxon>Dikarya</taxon>
        <taxon>Ascomycota</taxon>
        <taxon>Pezizomycotina</taxon>
        <taxon>Sordariomycetes</taxon>
        <taxon>Sordariomycetidae</taxon>
        <taxon>Sordariales</taxon>
        <taxon>Schizotheciaceae</taxon>
        <taxon>Echria</taxon>
    </lineage>
</organism>
<keyword evidence="8" id="KW-1185">Reference proteome</keyword>
<name>A0AAJ0BAJ1_9PEZI</name>
<evidence type="ECO:0000313" key="8">
    <source>
        <dbReference type="Proteomes" id="UP001239445"/>
    </source>
</evidence>